<keyword evidence="3" id="KW-0143">Chaperone</keyword>
<dbReference type="PANTHER" id="PTHR13675">
    <property type="entry name" value="LYR MOTIF-CONTAINING PROTEIN 2"/>
    <property type="match status" value="1"/>
</dbReference>
<evidence type="ECO:0000256" key="4">
    <source>
        <dbReference type="ARBA" id="ARBA00025715"/>
    </source>
</evidence>
<evidence type="ECO:0000256" key="5">
    <source>
        <dbReference type="SAM" id="MobiDB-lite"/>
    </source>
</evidence>
<accession>A0AAD6TFB2</accession>
<keyword evidence="2" id="KW-0496">Mitochondrion</keyword>
<dbReference type="CDD" id="cd20268">
    <property type="entry name" value="Complex1_LYR_SDHAF1_LYRM8"/>
    <property type="match status" value="1"/>
</dbReference>
<dbReference type="AlphaFoldDB" id="A0AAD6TFB2"/>
<evidence type="ECO:0000256" key="3">
    <source>
        <dbReference type="ARBA" id="ARBA00023186"/>
    </source>
</evidence>
<dbReference type="EMBL" id="JARJCM010000008">
    <property type="protein sequence ID" value="KAJ7044125.1"/>
    <property type="molecule type" value="Genomic_DNA"/>
</dbReference>
<dbReference type="GO" id="GO:0034553">
    <property type="term" value="P:mitochondrial respiratory chain complex II assembly"/>
    <property type="evidence" value="ECO:0007669"/>
    <property type="project" value="InterPro"/>
</dbReference>
<dbReference type="InterPro" id="IPR008011">
    <property type="entry name" value="Complex1_LYR_dom"/>
</dbReference>
<proteinExistence type="inferred from homology"/>
<dbReference type="PANTHER" id="PTHR13675:SF1">
    <property type="entry name" value="SUCCINATE DEHYDROGENASE ASSEMBLY FACTOR 1, MITOCHONDRIAL"/>
    <property type="match status" value="1"/>
</dbReference>
<feature type="region of interest" description="Disordered" evidence="5">
    <location>
        <begin position="1"/>
        <end position="35"/>
    </location>
</feature>
<dbReference type="Proteomes" id="UP001218188">
    <property type="component" value="Unassembled WGS sequence"/>
</dbReference>
<dbReference type="InterPro" id="IPR045295">
    <property type="entry name" value="Complex1_LYR_SDHAF1_LYRM8"/>
</dbReference>
<evidence type="ECO:0000259" key="6">
    <source>
        <dbReference type="Pfam" id="PF05347"/>
    </source>
</evidence>
<sequence length="131" mass="15214">MIAHPGLALTPSFTKRSESRPTRDAPSSRAEMSVRRSGLQRDVLNLYRRALRIPRTKPPPTRAKWDLMIRYTFRTKAASASPRAISVIEHLLRTGTRQVSMYEDKSVKDCWVSADMHEWQKTQRNQRTEPH</sequence>
<protein>
    <recommendedName>
        <fullName evidence="6">Complex 1 LYR protein domain-containing protein</fullName>
    </recommendedName>
</protein>
<evidence type="ECO:0000256" key="2">
    <source>
        <dbReference type="ARBA" id="ARBA00023128"/>
    </source>
</evidence>
<dbReference type="Pfam" id="PF05347">
    <property type="entry name" value="Complex1_LYR"/>
    <property type="match status" value="1"/>
</dbReference>
<gene>
    <name evidence="7" type="ORF">C8F04DRAFT_1071745</name>
</gene>
<feature type="domain" description="Complex 1 LYR protein" evidence="6">
    <location>
        <begin position="41"/>
        <end position="100"/>
    </location>
</feature>
<evidence type="ECO:0000256" key="1">
    <source>
        <dbReference type="ARBA" id="ARBA00004305"/>
    </source>
</evidence>
<name>A0AAD6TFB2_9AGAR</name>
<comment type="caution">
    <text evidence="7">The sequence shown here is derived from an EMBL/GenBank/DDBJ whole genome shotgun (WGS) entry which is preliminary data.</text>
</comment>
<dbReference type="GO" id="GO:0005759">
    <property type="term" value="C:mitochondrial matrix"/>
    <property type="evidence" value="ECO:0007669"/>
    <property type="project" value="UniProtKB-SubCell"/>
</dbReference>
<evidence type="ECO:0000313" key="7">
    <source>
        <dbReference type="EMBL" id="KAJ7044125.1"/>
    </source>
</evidence>
<evidence type="ECO:0000313" key="8">
    <source>
        <dbReference type="Proteomes" id="UP001218188"/>
    </source>
</evidence>
<reference evidence="7" key="1">
    <citation type="submission" date="2023-03" db="EMBL/GenBank/DDBJ databases">
        <title>Massive genome expansion in bonnet fungi (Mycena s.s.) driven by repeated elements and novel gene families across ecological guilds.</title>
        <authorList>
            <consortium name="Lawrence Berkeley National Laboratory"/>
            <person name="Harder C.B."/>
            <person name="Miyauchi S."/>
            <person name="Viragh M."/>
            <person name="Kuo A."/>
            <person name="Thoen E."/>
            <person name="Andreopoulos B."/>
            <person name="Lu D."/>
            <person name="Skrede I."/>
            <person name="Drula E."/>
            <person name="Henrissat B."/>
            <person name="Morin E."/>
            <person name="Kohler A."/>
            <person name="Barry K."/>
            <person name="LaButti K."/>
            <person name="Morin E."/>
            <person name="Salamov A."/>
            <person name="Lipzen A."/>
            <person name="Mereny Z."/>
            <person name="Hegedus B."/>
            <person name="Baldrian P."/>
            <person name="Stursova M."/>
            <person name="Weitz H."/>
            <person name="Taylor A."/>
            <person name="Grigoriev I.V."/>
            <person name="Nagy L.G."/>
            <person name="Martin F."/>
            <person name="Kauserud H."/>
        </authorList>
    </citation>
    <scope>NUCLEOTIDE SEQUENCE</scope>
    <source>
        <strain evidence="7">CBHHK200</strain>
    </source>
</reference>
<keyword evidence="8" id="KW-1185">Reference proteome</keyword>
<organism evidence="7 8">
    <name type="scientific">Mycena alexandri</name>
    <dbReference type="NCBI Taxonomy" id="1745969"/>
    <lineage>
        <taxon>Eukaryota</taxon>
        <taxon>Fungi</taxon>
        <taxon>Dikarya</taxon>
        <taxon>Basidiomycota</taxon>
        <taxon>Agaricomycotina</taxon>
        <taxon>Agaricomycetes</taxon>
        <taxon>Agaricomycetidae</taxon>
        <taxon>Agaricales</taxon>
        <taxon>Marasmiineae</taxon>
        <taxon>Mycenaceae</taxon>
        <taxon>Mycena</taxon>
    </lineage>
</organism>
<comment type="subcellular location">
    <subcellularLocation>
        <location evidence="1">Mitochondrion matrix</location>
    </subcellularLocation>
</comment>
<comment type="similarity">
    <text evidence="4">Belongs to the complex I LYR family. SDHAF1 subfamily.</text>
</comment>